<proteinExistence type="inferred from homology"/>
<protein>
    <submittedName>
        <fullName evidence="3">Caffeine-induced death protein Cid2</fullName>
    </submittedName>
</protein>
<name>A0ABR1KGG6_9PEZI</name>
<dbReference type="Pfam" id="PF09774">
    <property type="entry name" value="MIX23"/>
    <property type="match status" value="1"/>
</dbReference>
<dbReference type="Proteomes" id="UP001363622">
    <property type="component" value="Unassembled WGS sequence"/>
</dbReference>
<sequence length="201" mass="23136">MASMASDRPTLTPQFCFNQTALRDFLRLSRATIDDSITQNLNSLLTPASAGFDPSSTQVRSTLPPGTKRQIPPSSCRYFKDKVLFPSWQVRSDVINYCVSVATSPDPDDPDAILREVESAKARETIVDERLDPYSSRYFPREARTEMLANVLRNERGVENIIRTRTWQLVSERCGDESRNFEEAFDQWRRQQDKAQPQQRR</sequence>
<reference evidence="3 4" key="1">
    <citation type="submission" date="2024-04" db="EMBL/GenBank/DDBJ databases">
        <title>Phyllosticta paracitricarpa is synonymous to the EU quarantine fungus P. citricarpa based on phylogenomic analyses.</title>
        <authorList>
            <consortium name="Lawrence Berkeley National Laboratory"/>
            <person name="Van Ingen-Buijs V.A."/>
            <person name="Van Westerhoven A.C."/>
            <person name="Haridas S."/>
            <person name="Skiadas P."/>
            <person name="Martin F."/>
            <person name="Groenewald J.Z."/>
            <person name="Crous P.W."/>
            <person name="Seidl M.F."/>
        </authorList>
    </citation>
    <scope>NUCLEOTIDE SEQUENCE [LARGE SCALE GENOMIC DNA]</scope>
    <source>
        <strain evidence="3 4">CBS 123371</strain>
    </source>
</reference>
<dbReference type="PIRSF" id="PIRSF022603">
    <property type="entry name" value="UCP022603"/>
    <property type="match status" value="1"/>
</dbReference>
<feature type="region of interest" description="Disordered" evidence="2">
    <location>
        <begin position="48"/>
        <end position="70"/>
    </location>
</feature>
<organism evidence="3 4">
    <name type="scientific">Phyllosticta citriasiana</name>
    <dbReference type="NCBI Taxonomy" id="595635"/>
    <lineage>
        <taxon>Eukaryota</taxon>
        <taxon>Fungi</taxon>
        <taxon>Dikarya</taxon>
        <taxon>Ascomycota</taxon>
        <taxon>Pezizomycotina</taxon>
        <taxon>Dothideomycetes</taxon>
        <taxon>Dothideomycetes incertae sedis</taxon>
        <taxon>Botryosphaeriales</taxon>
        <taxon>Phyllostictaceae</taxon>
        <taxon>Phyllosticta</taxon>
    </lineage>
</organism>
<evidence type="ECO:0000256" key="1">
    <source>
        <dbReference type="ARBA" id="ARBA00024204"/>
    </source>
</evidence>
<dbReference type="EMBL" id="JBBPHU010000009">
    <property type="protein sequence ID" value="KAK7513541.1"/>
    <property type="molecule type" value="Genomic_DNA"/>
</dbReference>
<comment type="caution">
    <text evidence="3">The sequence shown here is derived from an EMBL/GenBank/DDBJ whole genome shotgun (WGS) entry which is preliminary data.</text>
</comment>
<dbReference type="PANTHER" id="PTHR31905:SF2">
    <property type="entry name" value="PROTEIN MIX23"/>
    <property type="match status" value="1"/>
</dbReference>
<evidence type="ECO:0000313" key="3">
    <source>
        <dbReference type="EMBL" id="KAK7513541.1"/>
    </source>
</evidence>
<dbReference type="InterPro" id="IPR019171">
    <property type="entry name" value="MIX23"/>
</dbReference>
<evidence type="ECO:0000313" key="4">
    <source>
        <dbReference type="Proteomes" id="UP001363622"/>
    </source>
</evidence>
<dbReference type="InterPro" id="IPR016805">
    <property type="entry name" value="MIX23_fungal"/>
</dbReference>
<keyword evidence="4" id="KW-1185">Reference proteome</keyword>
<evidence type="ECO:0000256" key="2">
    <source>
        <dbReference type="SAM" id="MobiDB-lite"/>
    </source>
</evidence>
<gene>
    <name evidence="3" type="ORF">IWZ03DRAFT_382373</name>
</gene>
<comment type="similarity">
    <text evidence="1">Belongs to the MIX23 family.</text>
</comment>
<accession>A0ABR1KGG6</accession>
<dbReference type="PANTHER" id="PTHR31905">
    <property type="entry name" value="COILED-COIL DOMAIN-CONTAINING PROTEIN 58"/>
    <property type="match status" value="1"/>
</dbReference>